<sequence>MLIDDIKKRIIVAMKAKNTQERDILKVVLGDLQIQETRKGEALTDAESQQIIRKVIKGNNELLAAANDPAVAEKVGQENAILDSLLPQSLTPEQIVEALAPVADAVLAAGNDGQATGVAMKHLKSNGAEVQGQDVSAAVRQMRAG</sequence>
<proteinExistence type="predicted"/>
<organism evidence="1 2">
    <name type="scientific">Algisphaera agarilytica</name>
    <dbReference type="NCBI Taxonomy" id="1385975"/>
    <lineage>
        <taxon>Bacteria</taxon>
        <taxon>Pseudomonadati</taxon>
        <taxon>Planctomycetota</taxon>
        <taxon>Phycisphaerae</taxon>
        <taxon>Phycisphaerales</taxon>
        <taxon>Phycisphaeraceae</taxon>
        <taxon>Algisphaera</taxon>
    </lineage>
</organism>
<evidence type="ECO:0000313" key="2">
    <source>
        <dbReference type="Proteomes" id="UP000541810"/>
    </source>
</evidence>
<dbReference type="SUPFAM" id="SSF89095">
    <property type="entry name" value="GatB/YqeY motif"/>
    <property type="match status" value="1"/>
</dbReference>
<keyword evidence="2" id="KW-1185">Reference proteome</keyword>
<evidence type="ECO:0008006" key="3">
    <source>
        <dbReference type="Google" id="ProtNLM"/>
    </source>
</evidence>
<accession>A0A7X0H6R1</accession>
<dbReference type="Gene3D" id="1.10.1510.10">
    <property type="entry name" value="Uncharacterised protein YqeY/AIM41 PF09424, N-terminal domain"/>
    <property type="match status" value="1"/>
</dbReference>
<evidence type="ECO:0000313" key="1">
    <source>
        <dbReference type="EMBL" id="MBB6428830.1"/>
    </source>
</evidence>
<dbReference type="InterPro" id="IPR019004">
    <property type="entry name" value="YqeY/Aim41"/>
</dbReference>
<dbReference type="Pfam" id="PF09424">
    <property type="entry name" value="YqeY"/>
    <property type="match status" value="1"/>
</dbReference>
<dbReference type="InterPro" id="IPR003789">
    <property type="entry name" value="Asn/Gln_tRNA_amidoTrase-B-like"/>
</dbReference>
<dbReference type="GO" id="GO:0016884">
    <property type="term" value="F:carbon-nitrogen ligase activity, with glutamine as amido-N-donor"/>
    <property type="evidence" value="ECO:0007669"/>
    <property type="project" value="InterPro"/>
</dbReference>
<dbReference type="PANTHER" id="PTHR28055">
    <property type="entry name" value="ALTERED INHERITANCE OF MITOCHONDRIA PROTEIN 41, MITOCHONDRIAL"/>
    <property type="match status" value="1"/>
</dbReference>
<reference evidence="1 2" key="1">
    <citation type="submission" date="2020-08" db="EMBL/GenBank/DDBJ databases">
        <title>Genomic Encyclopedia of Type Strains, Phase IV (KMG-IV): sequencing the most valuable type-strain genomes for metagenomic binning, comparative biology and taxonomic classification.</title>
        <authorList>
            <person name="Goeker M."/>
        </authorList>
    </citation>
    <scope>NUCLEOTIDE SEQUENCE [LARGE SCALE GENOMIC DNA]</scope>
    <source>
        <strain evidence="1 2">DSM 103725</strain>
    </source>
</reference>
<protein>
    <recommendedName>
        <fullName evidence="3">Glutamyl-tRNA amidotransferase</fullName>
    </recommendedName>
</protein>
<dbReference type="AlphaFoldDB" id="A0A7X0H6R1"/>
<dbReference type="EMBL" id="JACHGY010000001">
    <property type="protein sequence ID" value="MBB6428830.1"/>
    <property type="molecule type" value="Genomic_DNA"/>
</dbReference>
<dbReference type="PANTHER" id="PTHR28055:SF1">
    <property type="entry name" value="ALTERED INHERITANCE OF MITOCHONDRIA PROTEIN 41, MITOCHONDRIAL"/>
    <property type="match status" value="1"/>
</dbReference>
<dbReference type="RefSeq" id="WP_184676323.1">
    <property type="nucleotide sequence ID" value="NZ_JACHGY010000001.1"/>
</dbReference>
<dbReference type="InterPro" id="IPR042184">
    <property type="entry name" value="YqeY/Aim41_N"/>
</dbReference>
<dbReference type="Proteomes" id="UP000541810">
    <property type="component" value="Unassembled WGS sequence"/>
</dbReference>
<gene>
    <name evidence="1" type="ORF">HNQ40_000636</name>
</gene>
<comment type="caution">
    <text evidence="1">The sequence shown here is derived from an EMBL/GenBank/DDBJ whole genome shotgun (WGS) entry which is preliminary data.</text>
</comment>
<name>A0A7X0H6R1_9BACT</name>